<proteinExistence type="predicted"/>
<dbReference type="AlphaFoldDB" id="A0A841U0X7"/>
<keyword evidence="1" id="KW-1133">Transmembrane helix</keyword>
<dbReference type="PANTHER" id="PTHR37305:SF1">
    <property type="entry name" value="MEMBRANE PROTEIN"/>
    <property type="match status" value="1"/>
</dbReference>
<feature type="transmembrane region" description="Helical" evidence="1">
    <location>
        <begin position="183"/>
        <end position="204"/>
    </location>
</feature>
<feature type="transmembrane region" description="Helical" evidence="1">
    <location>
        <begin position="152"/>
        <end position="176"/>
    </location>
</feature>
<feature type="transmembrane region" description="Helical" evidence="1">
    <location>
        <begin position="54"/>
        <end position="71"/>
    </location>
</feature>
<feature type="transmembrane region" description="Helical" evidence="1">
    <location>
        <begin position="104"/>
        <end position="132"/>
    </location>
</feature>
<keyword evidence="3" id="KW-1185">Reference proteome</keyword>
<dbReference type="EMBL" id="JACJVR010000060">
    <property type="protein sequence ID" value="MBB6692838.1"/>
    <property type="molecule type" value="Genomic_DNA"/>
</dbReference>
<dbReference type="Pfam" id="PF12730">
    <property type="entry name" value="ABC2_membrane_4"/>
    <property type="match status" value="1"/>
</dbReference>
<sequence length="268" mass="29374">MTNFWKLVQNENMKIYRRAATLIMLGFVVFIPILVTVGFVLLSDGADVNMWEMMQLQTMIVFILITIFTVVKSADSVAGEFSSGTIKLLLIRPWSRSTILLSKFLALLLFALLLSAICFVVSWGVNALLLGYEANPGGLIPPTSPMAGGSPWAYMLTYYLYEWIVLVVIVSFAFMLSAAFRSGGLAIGLSIFILLSGSLITGILGSMDKPWVKYVLFSNLDLTSYLSGGAPLPGRGMTLGFSLAVLAAYFIVFNLVSWTVFRKRDVAA</sequence>
<reference evidence="2 3" key="1">
    <citation type="submission" date="2020-08" db="EMBL/GenBank/DDBJ databases">
        <title>Cohnella phylogeny.</title>
        <authorList>
            <person name="Dunlap C."/>
        </authorList>
    </citation>
    <scope>NUCLEOTIDE SEQUENCE [LARGE SCALE GENOMIC DNA]</scope>
    <source>
        <strain evidence="2 3">DSM 25239</strain>
    </source>
</reference>
<dbReference type="PANTHER" id="PTHR37305">
    <property type="entry name" value="INTEGRAL MEMBRANE PROTEIN-RELATED"/>
    <property type="match status" value="1"/>
</dbReference>
<feature type="transmembrane region" description="Helical" evidence="1">
    <location>
        <begin position="239"/>
        <end position="261"/>
    </location>
</feature>
<keyword evidence="1" id="KW-0472">Membrane</keyword>
<dbReference type="Proteomes" id="UP000553776">
    <property type="component" value="Unassembled WGS sequence"/>
</dbReference>
<gene>
    <name evidence="2" type="ORF">H7B90_15620</name>
</gene>
<comment type="caution">
    <text evidence="2">The sequence shown here is derived from an EMBL/GenBank/DDBJ whole genome shotgun (WGS) entry which is preliminary data.</text>
</comment>
<accession>A0A841U0X7</accession>
<keyword evidence="1" id="KW-0812">Transmembrane</keyword>
<dbReference type="RefSeq" id="WP_185136827.1">
    <property type="nucleotide sequence ID" value="NZ_BORM01000001.1"/>
</dbReference>
<evidence type="ECO:0000256" key="1">
    <source>
        <dbReference type="SAM" id="Phobius"/>
    </source>
</evidence>
<organism evidence="2 3">
    <name type="scientific">Cohnella xylanilytica</name>
    <dbReference type="NCBI Taxonomy" id="557555"/>
    <lineage>
        <taxon>Bacteria</taxon>
        <taxon>Bacillati</taxon>
        <taxon>Bacillota</taxon>
        <taxon>Bacilli</taxon>
        <taxon>Bacillales</taxon>
        <taxon>Paenibacillaceae</taxon>
        <taxon>Cohnella</taxon>
    </lineage>
</organism>
<name>A0A841U0X7_9BACL</name>
<evidence type="ECO:0000313" key="2">
    <source>
        <dbReference type="EMBL" id="MBB6692838.1"/>
    </source>
</evidence>
<evidence type="ECO:0000313" key="3">
    <source>
        <dbReference type="Proteomes" id="UP000553776"/>
    </source>
</evidence>
<feature type="transmembrane region" description="Helical" evidence="1">
    <location>
        <begin position="21"/>
        <end position="42"/>
    </location>
</feature>
<protein>
    <submittedName>
        <fullName evidence="2">ABC transporter permease</fullName>
    </submittedName>
</protein>